<dbReference type="CDD" id="cd17933">
    <property type="entry name" value="DEXSc_RecD-like"/>
    <property type="match status" value="1"/>
</dbReference>
<dbReference type="CDD" id="cd18809">
    <property type="entry name" value="SF1_C_RecD"/>
    <property type="match status" value="1"/>
</dbReference>
<protein>
    <submittedName>
        <fullName evidence="1">Uncharacterized protein</fullName>
    </submittedName>
</protein>
<dbReference type="GO" id="GO:0043139">
    <property type="term" value="F:5'-3' DNA helicase activity"/>
    <property type="evidence" value="ECO:0007669"/>
    <property type="project" value="TreeGrafter"/>
</dbReference>
<dbReference type="SUPFAM" id="SSF52540">
    <property type="entry name" value="P-loop containing nucleoside triphosphate hydrolases"/>
    <property type="match status" value="1"/>
</dbReference>
<dbReference type="PANTHER" id="PTHR43788">
    <property type="entry name" value="DNA2/NAM7 HELICASE FAMILY MEMBER"/>
    <property type="match status" value="1"/>
</dbReference>
<dbReference type="Pfam" id="PF13604">
    <property type="entry name" value="AAA_30"/>
    <property type="match status" value="1"/>
</dbReference>
<gene>
    <name evidence="1" type="ORF">LCGC14_1655460</name>
</gene>
<proteinExistence type="predicted"/>
<reference evidence="1" key="1">
    <citation type="journal article" date="2015" name="Nature">
        <title>Complex archaea that bridge the gap between prokaryotes and eukaryotes.</title>
        <authorList>
            <person name="Spang A."/>
            <person name="Saw J.H."/>
            <person name="Jorgensen S.L."/>
            <person name="Zaremba-Niedzwiedzka K."/>
            <person name="Martijn J."/>
            <person name="Lind A.E."/>
            <person name="van Eijk R."/>
            <person name="Schleper C."/>
            <person name="Guy L."/>
            <person name="Ettema T.J."/>
        </authorList>
    </citation>
    <scope>NUCLEOTIDE SEQUENCE</scope>
</reference>
<organism evidence="1">
    <name type="scientific">marine sediment metagenome</name>
    <dbReference type="NCBI Taxonomy" id="412755"/>
    <lineage>
        <taxon>unclassified sequences</taxon>
        <taxon>metagenomes</taxon>
        <taxon>ecological metagenomes</taxon>
    </lineage>
</organism>
<dbReference type="Gene3D" id="3.40.50.300">
    <property type="entry name" value="P-loop containing nucleotide triphosphate hydrolases"/>
    <property type="match status" value="2"/>
</dbReference>
<comment type="caution">
    <text evidence="1">The sequence shown here is derived from an EMBL/GenBank/DDBJ whole genome shotgun (WGS) entry which is preliminary data.</text>
</comment>
<dbReference type="InterPro" id="IPR027417">
    <property type="entry name" value="P-loop_NTPase"/>
</dbReference>
<dbReference type="PANTHER" id="PTHR43788:SF8">
    <property type="entry name" value="DNA-BINDING PROTEIN SMUBP-2"/>
    <property type="match status" value="1"/>
</dbReference>
<dbReference type="AlphaFoldDB" id="A0A0F9II45"/>
<accession>A0A0F9II45</accession>
<dbReference type="EMBL" id="LAZR01013982">
    <property type="protein sequence ID" value="KKM19454.1"/>
    <property type="molecule type" value="Genomic_DNA"/>
</dbReference>
<dbReference type="InterPro" id="IPR050534">
    <property type="entry name" value="Coronavir_polyprotein_1ab"/>
</dbReference>
<name>A0A0F9II45_9ZZZZ</name>
<evidence type="ECO:0000313" key="1">
    <source>
        <dbReference type="EMBL" id="KKM19454.1"/>
    </source>
</evidence>
<sequence>MTHIEPTDDQVAAIDEIMSWVLSYPGSDQMELSLSGAAGTGKSTGMACLRAVLEAEYGVFWAAMTGKAARRLQEASGVPATTLHSILYIPPHESPDHVKFETVRRFPGNAGDVVVIDEASMVTPKIRSDLEQWMQEGARILYVGDGYQLPPILSKDEEREYGRDFTIFREVRGPELFDVIRNDDDVLYAATHIREEGEVLLKSRGLYTFRAEPVWSVLDDWHDDPDDHALITWRNKLRMKANKAIRQRLGRVHPLPQTDEPILYCRNGQEVLNGQMAVTDAIVGGGTYGPVEYETFFPRDRPDVPLTVSCGGRYEPMDGGTPSMDDGQWREYRGAMREARTKYRAEHGENPGRLDPIPITWAYCLTAHKAQGSEFRRTSVFLTDWDCNARPMQQMTTLPNGDRMAFALRWVYTALTRAKEQATLVIGRS</sequence>